<proteinExistence type="predicted"/>
<keyword evidence="2" id="KW-1185">Reference proteome</keyword>
<protein>
    <recommendedName>
        <fullName evidence="3">PPM-type phosphatase domain-containing protein</fullName>
    </recommendedName>
</protein>
<dbReference type="Proteomes" id="UP001597045">
    <property type="component" value="Unassembled WGS sequence"/>
</dbReference>
<sequence>MRVTYATGRGSAESNEDTVATAGDVVVVLDGVSQWHTKESGCRHGTVWYVERLAESILDLANQDVPLATAVADAIRVVAGMHHDTCDL</sequence>
<evidence type="ECO:0000313" key="2">
    <source>
        <dbReference type="Proteomes" id="UP001597045"/>
    </source>
</evidence>
<gene>
    <name evidence="1" type="ORF">ACFQ1S_37525</name>
</gene>
<dbReference type="EMBL" id="JBHTIS010003125">
    <property type="protein sequence ID" value="MFD1050832.1"/>
    <property type="molecule type" value="Genomic_DNA"/>
</dbReference>
<name>A0ABW3MKW1_9PSEU</name>
<accession>A0ABW3MKW1</accession>
<comment type="caution">
    <text evidence="1">The sequence shown here is derived from an EMBL/GenBank/DDBJ whole genome shotgun (WGS) entry which is preliminary data.</text>
</comment>
<reference evidence="2" key="1">
    <citation type="journal article" date="2019" name="Int. J. Syst. Evol. Microbiol.">
        <title>The Global Catalogue of Microorganisms (GCM) 10K type strain sequencing project: providing services to taxonomists for standard genome sequencing and annotation.</title>
        <authorList>
            <consortium name="The Broad Institute Genomics Platform"/>
            <consortium name="The Broad Institute Genome Sequencing Center for Infectious Disease"/>
            <person name="Wu L."/>
            <person name="Ma J."/>
        </authorList>
    </citation>
    <scope>NUCLEOTIDE SEQUENCE [LARGE SCALE GENOMIC DNA]</scope>
    <source>
        <strain evidence="2">JCM 31486</strain>
    </source>
</reference>
<evidence type="ECO:0000313" key="1">
    <source>
        <dbReference type="EMBL" id="MFD1050832.1"/>
    </source>
</evidence>
<feature type="non-terminal residue" evidence="1">
    <location>
        <position position="88"/>
    </location>
</feature>
<organism evidence="1 2">
    <name type="scientific">Kibdelosporangium lantanae</name>
    <dbReference type="NCBI Taxonomy" id="1497396"/>
    <lineage>
        <taxon>Bacteria</taxon>
        <taxon>Bacillati</taxon>
        <taxon>Actinomycetota</taxon>
        <taxon>Actinomycetes</taxon>
        <taxon>Pseudonocardiales</taxon>
        <taxon>Pseudonocardiaceae</taxon>
        <taxon>Kibdelosporangium</taxon>
    </lineage>
</organism>
<evidence type="ECO:0008006" key="3">
    <source>
        <dbReference type="Google" id="ProtNLM"/>
    </source>
</evidence>